<evidence type="ECO:0000313" key="3">
    <source>
        <dbReference type="Proteomes" id="UP001154282"/>
    </source>
</evidence>
<dbReference type="EMBL" id="CAMGYJ010000007">
    <property type="protein sequence ID" value="CAI0450769.1"/>
    <property type="molecule type" value="Genomic_DNA"/>
</dbReference>
<feature type="region of interest" description="Disordered" evidence="1">
    <location>
        <begin position="63"/>
        <end position="83"/>
    </location>
</feature>
<evidence type="ECO:0000313" key="2">
    <source>
        <dbReference type="EMBL" id="CAI0450769.1"/>
    </source>
</evidence>
<accession>A0AAV0MX62</accession>
<sequence length="83" mass="9034">MEEACISGSQLHLELPNWVCFVASYMLLTFRNTMAACASGHGREVWVLSCFRPIEVALLSPLNRSSPSFLGGGWRSTSPANSS</sequence>
<name>A0AAV0MX62_9ROSI</name>
<keyword evidence="3" id="KW-1185">Reference proteome</keyword>
<proteinExistence type="predicted"/>
<reference evidence="2" key="1">
    <citation type="submission" date="2022-08" db="EMBL/GenBank/DDBJ databases">
        <authorList>
            <person name="Gutierrez-Valencia J."/>
        </authorList>
    </citation>
    <scope>NUCLEOTIDE SEQUENCE</scope>
</reference>
<organism evidence="2 3">
    <name type="scientific">Linum tenue</name>
    <dbReference type="NCBI Taxonomy" id="586396"/>
    <lineage>
        <taxon>Eukaryota</taxon>
        <taxon>Viridiplantae</taxon>
        <taxon>Streptophyta</taxon>
        <taxon>Embryophyta</taxon>
        <taxon>Tracheophyta</taxon>
        <taxon>Spermatophyta</taxon>
        <taxon>Magnoliopsida</taxon>
        <taxon>eudicotyledons</taxon>
        <taxon>Gunneridae</taxon>
        <taxon>Pentapetalae</taxon>
        <taxon>rosids</taxon>
        <taxon>fabids</taxon>
        <taxon>Malpighiales</taxon>
        <taxon>Linaceae</taxon>
        <taxon>Linum</taxon>
    </lineage>
</organism>
<comment type="caution">
    <text evidence="2">The sequence shown here is derived from an EMBL/GenBank/DDBJ whole genome shotgun (WGS) entry which is preliminary data.</text>
</comment>
<protein>
    <submittedName>
        <fullName evidence="2">Uncharacterized protein</fullName>
    </submittedName>
</protein>
<gene>
    <name evidence="2" type="ORF">LITE_LOCUS30632</name>
</gene>
<dbReference type="Proteomes" id="UP001154282">
    <property type="component" value="Unassembled WGS sequence"/>
</dbReference>
<evidence type="ECO:0000256" key="1">
    <source>
        <dbReference type="SAM" id="MobiDB-lite"/>
    </source>
</evidence>
<dbReference type="AlphaFoldDB" id="A0AAV0MX62"/>